<evidence type="ECO:0000256" key="4">
    <source>
        <dbReference type="ARBA" id="ARBA00022475"/>
    </source>
</evidence>
<evidence type="ECO:0000256" key="7">
    <source>
        <dbReference type="ARBA" id="ARBA00023065"/>
    </source>
</evidence>
<dbReference type="GO" id="GO:0006811">
    <property type="term" value="P:monoatomic ion transport"/>
    <property type="evidence" value="ECO:0007669"/>
    <property type="project" value="UniProtKB-KW"/>
</dbReference>
<dbReference type="Proteomes" id="UP000550401">
    <property type="component" value="Unassembled WGS sequence"/>
</dbReference>
<comment type="subcellular location">
    <subcellularLocation>
        <location evidence="1">Cell inner membrane</location>
        <topology evidence="1">Multi-pass membrane protein</topology>
    </subcellularLocation>
</comment>
<evidence type="ECO:0000313" key="11">
    <source>
        <dbReference type="EMBL" id="MBA8889529.1"/>
    </source>
</evidence>
<dbReference type="InterPro" id="IPR048279">
    <property type="entry name" value="MdtK-like"/>
</dbReference>
<feature type="transmembrane region" description="Helical" evidence="10">
    <location>
        <begin position="170"/>
        <end position="189"/>
    </location>
</feature>
<evidence type="ECO:0000256" key="8">
    <source>
        <dbReference type="ARBA" id="ARBA00023136"/>
    </source>
</evidence>
<evidence type="ECO:0000256" key="2">
    <source>
        <dbReference type="ARBA" id="ARBA00022448"/>
    </source>
</evidence>
<dbReference type="EMBL" id="JACGXL010000007">
    <property type="protein sequence ID" value="MBA8889529.1"/>
    <property type="molecule type" value="Genomic_DNA"/>
</dbReference>
<name>A0A839F6Y2_9GAMM</name>
<dbReference type="Pfam" id="PF01554">
    <property type="entry name" value="MatE"/>
    <property type="match status" value="2"/>
</dbReference>
<feature type="transmembrane region" description="Helical" evidence="10">
    <location>
        <begin position="201"/>
        <end position="221"/>
    </location>
</feature>
<feature type="transmembrane region" description="Helical" evidence="10">
    <location>
        <begin position="135"/>
        <end position="158"/>
    </location>
</feature>
<keyword evidence="4" id="KW-1003">Cell membrane</keyword>
<keyword evidence="12" id="KW-1185">Reference proteome</keyword>
<dbReference type="PANTHER" id="PTHR43298:SF2">
    <property type="entry name" value="FMN_FAD EXPORTER YEEO-RELATED"/>
    <property type="match status" value="1"/>
</dbReference>
<keyword evidence="7" id="KW-0406">Ion transport</keyword>
<accession>A0A839F6Y2</accession>
<protein>
    <recommendedName>
        <fullName evidence="9">Multidrug-efflux transporter</fullName>
    </recommendedName>
</protein>
<dbReference type="NCBIfam" id="TIGR00797">
    <property type="entry name" value="matE"/>
    <property type="match status" value="1"/>
</dbReference>
<evidence type="ECO:0000256" key="5">
    <source>
        <dbReference type="ARBA" id="ARBA00022692"/>
    </source>
</evidence>
<feature type="transmembrane region" description="Helical" evidence="10">
    <location>
        <begin position="394"/>
        <end position="414"/>
    </location>
</feature>
<dbReference type="RefSeq" id="WP_182532572.1">
    <property type="nucleotide sequence ID" value="NZ_JACGXL010000007.1"/>
</dbReference>
<dbReference type="PANTHER" id="PTHR43298">
    <property type="entry name" value="MULTIDRUG RESISTANCE PROTEIN NORM-RELATED"/>
    <property type="match status" value="1"/>
</dbReference>
<feature type="transmembrane region" description="Helical" evidence="10">
    <location>
        <begin position="242"/>
        <end position="272"/>
    </location>
</feature>
<dbReference type="GO" id="GO:0005886">
    <property type="term" value="C:plasma membrane"/>
    <property type="evidence" value="ECO:0007669"/>
    <property type="project" value="UniProtKB-SubCell"/>
</dbReference>
<feature type="transmembrane region" description="Helical" evidence="10">
    <location>
        <begin position="322"/>
        <end position="344"/>
    </location>
</feature>
<sequence length="467" mass="48912">MPTILHRHRPRLARELKEMLRLAVPLVLGQLSAIGMNLIDALLAGHLDAHTLGAVAVGASVWSLAIVAAIGVMMALPPSVAQLAGAGRREAIGPLFRQAVWLALVLGLVLGVAVHVGGALLVARIGIDAALVPDVIRFLHAVAWGAPALALFFTLRGLGEGIGLTRPTMYFSILGLVLLGPIGYVFMYGRLGLPSLGAQGSGMATALVLWLEMIAFALYVARSRHYRDLDLLARWERPNPRALAELLRIGVPMGVTLFMEASLFVAVALVIGTLGTDVVAGHQVALNVASVSFMVPLGLAMATTVRVGHAVGRGDAQGVRDAGLVGIGLTLLAQAVSAGAMLLLPRPIAMLYTEDAAVVALAAQLLVLAGLFQFSDGIQVAANGALRGLKDTRIPMLITTFAYWGVGMPVGWWLAFPHGLGARGMWMGLIAGLSMAAVLLSWRFWKLARRPLPGGAPGVGAPPPAFH</sequence>
<keyword evidence="3" id="KW-0050">Antiport</keyword>
<organism evidence="11 12">
    <name type="scientific">Dokdonella fugitiva</name>
    <dbReference type="NCBI Taxonomy" id="328517"/>
    <lineage>
        <taxon>Bacteria</taxon>
        <taxon>Pseudomonadati</taxon>
        <taxon>Pseudomonadota</taxon>
        <taxon>Gammaproteobacteria</taxon>
        <taxon>Lysobacterales</taxon>
        <taxon>Rhodanobacteraceae</taxon>
        <taxon>Dokdonella</taxon>
    </lineage>
</organism>
<feature type="transmembrane region" description="Helical" evidence="10">
    <location>
        <begin position="284"/>
        <end position="302"/>
    </location>
</feature>
<dbReference type="InterPro" id="IPR050222">
    <property type="entry name" value="MATE_MdtK"/>
</dbReference>
<dbReference type="GO" id="GO:0015297">
    <property type="term" value="F:antiporter activity"/>
    <property type="evidence" value="ECO:0007669"/>
    <property type="project" value="UniProtKB-KW"/>
</dbReference>
<dbReference type="InterPro" id="IPR002528">
    <property type="entry name" value="MATE_fam"/>
</dbReference>
<dbReference type="PIRSF" id="PIRSF006603">
    <property type="entry name" value="DinF"/>
    <property type="match status" value="1"/>
</dbReference>
<gene>
    <name evidence="11" type="ORF">FHW12_003775</name>
</gene>
<dbReference type="CDD" id="cd13131">
    <property type="entry name" value="MATE_NorM_like"/>
    <property type="match status" value="1"/>
</dbReference>
<feature type="transmembrane region" description="Helical" evidence="10">
    <location>
        <begin position="51"/>
        <end position="78"/>
    </location>
</feature>
<reference evidence="11 12" key="1">
    <citation type="submission" date="2020-07" db="EMBL/GenBank/DDBJ databases">
        <title>Genomic Encyclopedia of Type Strains, Phase IV (KMG-V): Genome sequencing to study the core and pangenomes of soil and plant-associated prokaryotes.</title>
        <authorList>
            <person name="Whitman W."/>
        </authorList>
    </citation>
    <scope>NUCLEOTIDE SEQUENCE [LARGE SCALE GENOMIC DNA]</scope>
    <source>
        <strain evidence="11 12">RH2WT43</strain>
    </source>
</reference>
<keyword evidence="6 10" id="KW-1133">Transmembrane helix</keyword>
<evidence type="ECO:0000256" key="1">
    <source>
        <dbReference type="ARBA" id="ARBA00004429"/>
    </source>
</evidence>
<comment type="caution">
    <text evidence="11">The sequence shown here is derived from an EMBL/GenBank/DDBJ whole genome shotgun (WGS) entry which is preliminary data.</text>
</comment>
<evidence type="ECO:0000313" key="12">
    <source>
        <dbReference type="Proteomes" id="UP000550401"/>
    </source>
</evidence>
<dbReference type="GO" id="GO:0042910">
    <property type="term" value="F:xenobiotic transmembrane transporter activity"/>
    <property type="evidence" value="ECO:0007669"/>
    <property type="project" value="InterPro"/>
</dbReference>
<feature type="transmembrane region" description="Helical" evidence="10">
    <location>
        <begin position="356"/>
        <end position="374"/>
    </location>
</feature>
<evidence type="ECO:0000256" key="9">
    <source>
        <dbReference type="ARBA" id="ARBA00031636"/>
    </source>
</evidence>
<feature type="transmembrane region" description="Helical" evidence="10">
    <location>
        <begin position="99"/>
        <end position="123"/>
    </location>
</feature>
<proteinExistence type="predicted"/>
<keyword evidence="2" id="KW-0813">Transport</keyword>
<dbReference type="AlphaFoldDB" id="A0A839F6Y2"/>
<evidence type="ECO:0000256" key="6">
    <source>
        <dbReference type="ARBA" id="ARBA00022989"/>
    </source>
</evidence>
<evidence type="ECO:0000256" key="3">
    <source>
        <dbReference type="ARBA" id="ARBA00022449"/>
    </source>
</evidence>
<feature type="transmembrane region" description="Helical" evidence="10">
    <location>
        <begin position="426"/>
        <end position="445"/>
    </location>
</feature>
<evidence type="ECO:0000256" key="10">
    <source>
        <dbReference type="SAM" id="Phobius"/>
    </source>
</evidence>
<feature type="transmembrane region" description="Helical" evidence="10">
    <location>
        <begin position="20"/>
        <end position="39"/>
    </location>
</feature>
<keyword evidence="5 10" id="KW-0812">Transmembrane</keyword>
<keyword evidence="8 10" id="KW-0472">Membrane</keyword>